<organism evidence="2 3">
    <name type="scientific">ssRNA phage SRR7976310_8</name>
    <dbReference type="NCBI Taxonomy" id="2786686"/>
    <lineage>
        <taxon>Viruses</taxon>
        <taxon>Riboviria</taxon>
        <taxon>Orthornavirae</taxon>
        <taxon>Lenarviricota</taxon>
        <taxon>Leviviricetes</taxon>
        <taxon>Norzivirales</taxon>
        <taxon>Fiersviridae</taxon>
        <taxon>Blafavirus</taxon>
        <taxon>Blafavirus pelovivens</taxon>
    </lineage>
</organism>
<dbReference type="RefSeq" id="YP_010769101.1">
    <property type="nucleotide sequence ID" value="NC_073878.1"/>
</dbReference>
<evidence type="ECO:0000313" key="3">
    <source>
        <dbReference type="Proteomes" id="UP000682693"/>
    </source>
</evidence>
<sequence>MIKVSRVPRVGLYSGHVVTYGVVLSQVIRGSVTSPFTWLCLYLLVLHYSYIKRAALHCACPSCEAWRSFPSFKWGSLLP</sequence>
<evidence type="ECO:0000256" key="1">
    <source>
        <dbReference type="SAM" id="Phobius"/>
    </source>
</evidence>
<evidence type="ECO:0000313" key="2">
    <source>
        <dbReference type="EMBL" id="DAD52705.1"/>
    </source>
</evidence>
<dbReference type="GeneID" id="80398020"/>
<gene>
    <name evidence="2" type="primary">SRR7976310_8_2</name>
</gene>
<feature type="transmembrane region" description="Helical" evidence="1">
    <location>
        <begin position="12"/>
        <end position="29"/>
    </location>
</feature>
<accession>A0A8S5L4U4</accession>
<keyword evidence="1" id="KW-0472">Membrane</keyword>
<keyword evidence="1" id="KW-1133">Transmembrane helix</keyword>
<keyword evidence="3" id="KW-1185">Reference proteome</keyword>
<reference evidence="2" key="1">
    <citation type="submission" date="2020-09" db="EMBL/GenBank/DDBJ databases">
        <title>Leviviricetes taxonomy.</title>
        <authorList>
            <person name="Stockdale S.R."/>
            <person name="Callanan J."/>
            <person name="Adriaenssens E.M."/>
            <person name="Kuhn J.H."/>
            <person name="Rumnieks J."/>
            <person name="Shkoporov A."/>
            <person name="Draper L.A."/>
            <person name="Ross P."/>
            <person name="Hill C."/>
        </authorList>
    </citation>
    <scope>NUCLEOTIDE SEQUENCE</scope>
</reference>
<feature type="transmembrane region" description="Helical" evidence="1">
    <location>
        <begin position="35"/>
        <end position="51"/>
    </location>
</feature>
<proteinExistence type="predicted"/>
<dbReference type="EMBL" id="BK014182">
    <property type="protein sequence ID" value="DAD52705.1"/>
    <property type="molecule type" value="Genomic_RNA"/>
</dbReference>
<name>A0A8S5L4U4_9VIRU</name>
<dbReference type="KEGG" id="vg:80398020"/>
<dbReference type="Proteomes" id="UP000682693">
    <property type="component" value="Segment"/>
</dbReference>
<keyword evidence="1" id="KW-0812">Transmembrane</keyword>
<protein>
    <submittedName>
        <fullName evidence="2">Uncharacterized protein</fullName>
    </submittedName>
</protein>